<dbReference type="SUPFAM" id="SSF57302">
    <property type="entry name" value="Snake toxin-like"/>
    <property type="match status" value="2"/>
</dbReference>
<dbReference type="InterPro" id="IPR050918">
    <property type="entry name" value="CNF-like_PLA2_Inhibitor"/>
</dbReference>
<feature type="signal peptide" evidence="3">
    <location>
        <begin position="1"/>
        <end position="17"/>
    </location>
</feature>
<sequence length="208" mass="22850">MHITNLITSYIICIAHALKCYQCMTSDPEGCTDQEVECPSENHQCASSFIFISGGSPSETIQMKGCFLPEECNEYSAIYGEEKRLRISKCCKSDLCNTEPVPEPSEPVPNGLQCFGCVGDDCNRTVNCEGIEDHCFTETVSFSIITRTRKGCASKSVCSAGESNSGEESFGIKRSCCQGNFCNAAPSNLLLLSLSFLFQLVHQVRKFR</sequence>
<comment type="subcellular location">
    <subcellularLocation>
        <location evidence="1">Secreted</location>
    </subcellularLocation>
</comment>
<evidence type="ECO:0000313" key="5">
    <source>
        <dbReference type="Ensembl" id="ENSOMEP00000029929.1"/>
    </source>
</evidence>
<protein>
    <recommendedName>
        <fullName evidence="4">UPAR/Ly6 domain-containing protein</fullName>
    </recommendedName>
</protein>
<keyword evidence="6" id="KW-1185">Reference proteome</keyword>
<reference evidence="5" key="2">
    <citation type="submission" date="2025-09" db="UniProtKB">
        <authorList>
            <consortium name="Ensembl"/>
        </authorList>
    </citation>
    <scope>IDENTIFICATION</scope>
</reference>
<dbReference type="Pfam" id="PF00021">
    <property type="entry name" value="UPAR_LY6"/>
    <property type="match status" value="2"/>
</dbReference>
<reference evidence="5" key="1">
    <citation type="submission" date="2025-08" db="UniProtKB">
        <authorList>
            <consortium name="Ensembl"/>
        </authorList>
    </citation>
    <scope>IDENTIFICATION</scope>
</reference>
<dbReference type="STRING" id="30732.ENSOMEP00000029929"/>
<dbReference type="CDD" id="cd00117">
    <property type="entry name" value="TFP"/>
    <property type="match status" value="1"/>
</dbReference>
<keyword evidence="3" id="KW-0732">Signal</keyword>
<dbReference type="PaxDb" id="30732-ENSOMEP00000029929"/>
<evidence type="ECO:0000259" key="4">
    <source>
        <dbReference type="SMART" id="SM00134"/>
    </source>
</evidence>
<dbReference type="Proteomes" id="UP000261560">
    <property type="component" value="Unplaced"/>
</dbReference>
<name>A0A3B3DKC8_ORYME</name>
<dbReference type="AlphaFoldDB" id="A0A3B3DKC8"/>
<dbReference type="GeneTree" id="ENSGT00940000163304"/>
<accession>A0A3B3DKC8</accession>
<dbReference type="PANTHER" id="PTHR20914">
    <property type="entry name" value="LY6/PLAUR DOMAIN-CONTAINING PROTEIN 8"/>
    <property type="match status" value="1"/>
</dbReference>
<dbReference type="Ensembl" id="ENSOMET00000019892.1">
    <property type="protein sequence ID" value="ENSOMEP00000029929.1"/>
    <property type="gene ID" value="ENSOMEG00000013882.1"/>
</dbReference>
<dbReference type="GO" id="GO:0005576">
    <property type="term" value="C:extracellular region"/>
    <property type="evidence" value="ECO:0007669"/>
    <property type="project" value="UniProtKB-SubCell"/>
</dbReference>
<dbReference type="OMA" id="CDWEDCS"/>
<dbReference type="InterPro" id="IPR016054">
    <property type="entry name" value="LY6_UPA_recep-like"/>
</dbReference>
<evidence type="ECO:0000256" key="3">
    <source>
        <dbReference type="SAM" id="SignalP"/>
    </source>
</evidence>
<dbReference type="InterPro" id="IPR045860">
    <property type="entry name" value="Snake_toxin-like_sf"/>
</dbReference>
<organism evidence="5 6">
    <name type="scientific">Oryzias melastigma</name>
    <name type="common">Marine medaka</name>
    <dbReference type="NCBI Taxonomy" id="30732"/>
    <lineage>
        <taxon>Eukaryota</taxon>
        <taxon>Metazoa</taxon>
        <taxon>Chordata</taxon>
        <taxon>Craniata</taxon>
        <taxon>Vertebrata</taxon>
        <taxon>Euteleostomi</taxon>
        <taxon>Actinopterygii</taxon>
        <taxon>Neopterygii</taxon>
        <taxon>Teleostei</taxon>
        <taxon>Neoteleostei</taxon>
        <taxon>Acanthomorphata</taxon>
        <taxon>Ovalentaria</taxon>
        <taxon>Atherinomorphae</taxon>
        <taxon>Beloniformes</taxon>
        <taxon>Adrianichthyidae</taxon>
        <taxon>Oryziinae</taxon>
        <taxon>Oryzias</taxon>
    </lineage>
</organism>
<proteinExistence type="predicted"/>
<feature type="chain" id="PRO_5017182664" description="UPAR/Ly6 domain-containing protein" evidence="3">
    <location>
        <begin position="18"/>
        <end position="208"/>
    </location>
</feature>
<dbReference type="SMART" id="SM00134">
    <property type="entry name" value="LU"/>
    <property type="match status" value="2"/>
</dbReference>
<dbReference type="Gene3D" id="2.10.60.10">
    <property type="entry name" value="CD59"/>
    <property type="match status" value="2"/>
</dbReference>
<dbReference type="PANTHER" id="PTHR20914:SF9">
    <property type="entry name" value="COILED, ISOFORM A"/>
    <property type="match status" value="1"/>
</dbReference>
<feature type="domain" description="UPAR/Ly6" evidence="4">
    <location>
        <begin position="18"/>
        <end position="109"/>
    </location>
</feature>
<keyword evidence="2" id="KW-0964">Secreted</keyword>
<evidence type="ECO:0000313" key="6">
    <source>
        <dbReference type="Proteomes" id="UP000261560"/>
    </source>
</evidence>
<evidence type="ECO:0000256" key="2">
    <source>
        <dbReference type="ARBA" id="ARBA00022525"/>
    </source>
</evidence>
<feature type="domain" description="UPAR/Ly6" evidence="4">
    <location>
        <begin position="112"/>
        <end position="192"/>
    </location>
</feature>
<evidence type="ECO:0000256" key="1">
    <source>
        <dbReference type="ARBA" id="ARBA00004613"/>
    </source>
</evidence>